<feature type="signal peptide" evidence="1">
    <location>
        <begin position="1"/>
        <end position="20"/>
    </location>
</feature>
<accession>A0A8H3J6Y8</accession>
<name>A0A8H3J6Y8_9LECA</name>
<protein>
    <submittedName>
        <fullName evidence="2">Uncharacterized protein</fullName>
    </submittedName>
</protein>
<sequence>MHTSCSSISVLLQLACALFAQTAFLPTTVSLGNETLLGLPIVNISATIPAVDMTPNPVSSRQIVLAFTAKGRSIPEDEVTDTLIYADLSIDELARHHPTQRIFKDRFEYRRPNGKMIIGIGTYLGEEITWMELRRALQGLYRYMTGMDTSETHYQSLEFEIEAGGQVKPNIGFGLVWYFDPSESEVQKTVTSRSPISLINEGTLRLPNLTLPLPSNVTTLQRLPNAALALPGANNVQENQVFPIPKTSLSLSFYFFGPSIPVESVKATIQGAQSKVRPFLNGRSENYPIENDSFRWVLPLSREAGVPVAVTVFAYHNHNITWRQLFDVLFGLYSFTTTFGTDLKETHYQVLGFRILDLHSRKIGVGTISYFRSGTGQLAKRMESIGSGTHLQRPSALNVSSDKPVAVSNSIVYPVADTDMILTITFLGDTPIPLFEIFAAISEAQQEIAQKVVQKPNKPIPGIFKVISSSGRVSINILEYTEKVITWTEVGYILRGLLQFCQDDQDHDRVLVFEVDIQATSRGRVGFGTMLYSRSDPNKVEERALVANDTILQPATNLTISQPNLTALAVPVPYPIPGTSITLTFDDFGGLIPSIYVNAAFTSALRRIQNHVFYHPDTAIPDDRWERRDVLTEVWITVVAYSGNQISWQDLSLVLAAVLRFMTEAGEHRCRDLAFLIEKEGGVQTGYGSVVYLPQDEILALGE</sequence>
<feature type="chain" id="PRO_5034369038" evidence="1">
    <location>
        <begin position="21"/>
        <end position="703"/>
    </location>
</feature>
<dbReference type="Proteomes" id="UP000664534">
    <property type="component" value="Unassembled WGS sequence"/>
</dbReference>
<keyword evidence="3" id="KW-1185">Reference proteome</keyword>
<dbReference type="OrthoDB" id="5334949at2759"/>
<gene>
    <name evidence="2" type="ORF">IMSHALPRED_002895</name>
</gene>
<proteinExistence type="predicted"/>
<evidence type="ECO:0000256" key="1">
    <source>
        <dbReference type="SAM" id="SignalP"/>
    </source>
</evidence>
<evidence type="ECO:0000313" key="2">
    <source>
        <dbReference type="EMBL" id="CAF9941787.1"/>
    </source>
</evidence>
<keyword evidence="1" id="KW-0732">Signal</keyword>
<dbReference type="AlphaFoldDB" id="A0A8H3J6Y8"/>
<dbReference type="EMBL" id="CAJPDT010000157">
    <property type="protein sequence ID" value="CAF9941787.1"/>
    <property type="molecule type" value="Genomic_DNA"/>
</dbReference>
<organism evidence="2 3">
    <name type="scientific">Imshaugia aleurites</name>
    <dbReference type="NCBI Taxonomy" id="172621"/>
    <lineage>
        <taxon>Eukaryota</taxon>
        <taxon>Fungi</taxon>
        <taxon>Dikarya</taxon>
        <taxon>Ascomycota</taxon>
        <taxon>Pezizomycotina</taxon>
        <taxon>Lecanoromycetes</taxon>
        <taxon>OSLEUM clade</taxon>
        <taxon>Lecanoromycetidae</taxon>
        <taxon>Lecanorales</taxon>
        <taxon>Lecanorineae</taxon>
        <taxon>Parmeliaceae</taxon>
        <taxon>Imshaugia</taxon>
    </lineage>
</organism>
<evidence type="ECO:0000313" key="3">
    <source>
        <dbReference type="Proteomes" id="UP000664534"/>
    </source>
</evidence>
<comment type="caution">
    <text evidence="2">The sequence shown here is derived from an EMBL/GenBank/DDBJ whole genome shotgun (WGS) entry which is preliminary data.</text>
</comment>
<reference evidence="2" key="1">
    <citation type="submission" date="2021-03" db="EMBL/GenBank/DDBJ databases">
        <authorList>
            <person name="Tagirdzhanova G."/>
        </authorList>
    </citation>
    <scope>NUCLEOTIDE SEQUENCE</scope>
</reference>